<dbReference type="InterPro" id="IPR012914">
    <property type="entry name" value="PucR_dom"/>
</dbReference>
<dbReference type="PANTHER" id="PTHR33744:SF7">
    <property type="entry name" value="PUCR FAMILY TRANSCRIPTIONAL REGULATOR"/>
    <property type="match status" value="1"/>
</dbReference>
<dbReference type="AlphaFoldDB" id="A0A239MZJ8"/>
<dbReference type="Pfam" id="PF07905">
    <property type="entry name" value="PucR"/>
    <property type="match status" value="1"/>
</dbReference>
<dbReference type="PANTHER" id="PTHR33744">
    <property type="entry name" value="CARBOHYDRATE DIACID REGULATOR"/>
    <property type="match status" value="1"/>
</dbReference>
<dbReference type="InterPro" id="IPR042070">
    <property type="entry name" value="PucR_C-HTH_sf"/>
</dbReference>
<gene>
    <name evidence="3" type="ORF">SAMN05421642_12544</name>
</gene>
<sequence>MSVLGSFSRHSAQKGVALEFVTLRVLMDRTELHLDLVSADADLTVPVRWIAFTELLDPTPYLNGGELVLTSGKAIPVHDPHETDMYIDRLIAAGAIALGFGVDRVHDEVPRAITAACHRVRLPLISIPSSTSFATIGRAVTEMVAAAERTAVQRPYDAQRRLLACARRPDGTTAVVDELAVLLKGSAALLDPTGNIVHSTPAVDDRFIASARKHVAALRPKGLAASATFDVDELQAALHPVGMNGAPRSYLATGWPEKTRILSRTVVPTALTLTTLLAEQENVARSISTKVHDHVARLVLQSKTDAASAVADVAELLTGSPIDRTRIRVVLAKSEMLDRVSEDLDLSGCYSTSTESEFIVLMPVSTSYQLLSDTLAATGAAVGISRDLRFEDAAVGVEQARRAAGPLGQVRTYDELMRKDVSALVDGELIRAWSRELLAPLVADSGELVETLRAYLSNHGLAQPTATQLGTHRHTVRSRITKVETLLGLSLGSPEDRSNVLIALNHLNK</sequence>
<dbReference type="Proteomes" id="UP000198327">
    <property type="component" value="Unassembled WGS sequence"/>
</dbReference>
<protein>
    <submittedName>
        <fullName evidence="3">Purine catabolism regulatory protein</fullName>
    </submittedName>
</protein>
<dbReference type="InterPro" id="IPR025736">
    <property type="entry name" value="PucR_C-HTH_dom"/>
</dbReference>
<dbReference type="EMBL" id="FZOW01000025">
    <property type="protein sequence ID" value="SNT48055.1"/>
    <property type="molecule type" value="Genomic_DNA"/>
</dbReference>
<organism evidence="3 4">
    <name type="scientific">Rhodococcoides kyotonense</name>
    <dbReference type="NCBI Taxonomy" id="398843"/>
    <lineage>
        <taxon>Bacteria</taxon>
        <taxon>Bacillati</taxon>
        <taxon>Actinomycetota</taxon>
        <taxon>Actinomycetes</taxon>
        <taxon>Mycobacteriales</taxon>
        <taxon>Nocardiaceae</taxon>
        <taxon>Rhodococcoides</taxon>
    </lineage>
</organism>
<dbReference type="OrthoDB" id="3170447at2"/>
<reference evidence="4" key="1">
    <citation type="submission" date="2017-06" db="EMBL/GenBank/DDBJ databases">
        <authorList>
            <person name="Varghese N."/>
            <person name="Submissions S."/>
        </authorList>
    </citation>
    <scope>NUCLEOTIDE SEQUENCE [LARGE SCALE GENOMIC DNA]</scope>
    <source>
        <strain evidence="4">JCM 23211</strain>
    </source>
</reference>
<evidence type="ECO:0000259" key="2">
    <source>
        <dbReference type="Pfam" id="PF13556"/>
    </source>
</evidence>
<evidence type="ECO:0000313" key="3">
    <source>
        <dbReference type="EMBL" id="SNT48055.1"/>
    </source>
</evidence>
<dbReference type="Pfam" id="PF13556">
    <property type="entry name" value="HTH_30"/>
    <property type="match status" value="1"/>
</dbReference>
<proteinExistence type="predicted"/>
<keyword evidence="4" id="KW-1185">Reference proteome</keyword>
<feature type="domain" description="Purine catabolism PurC-like" evidence="1">
    <location>
        <begin position="27"/>
        <end position="143"/>
    </location>
</feature>
<name>A0A239MZJ8_9NOCA</name>
<dbReference type="InterPro" id="IPR051448">
    <property type="entry name" value="CdaR-like_regulators"/>
</dbReference>
<accession>A0A239MZJ8</accession>
<dbReference type="Gene3D" id="1.10.10.2840">
    <property type="entry name" value="PucR C-terminal helix-turn-helix domain"/>
    <property type="match status" value="1"/>
</dbReference>
<evidence type="ECO:0000313" key="4">
    <source>
        <dbReference type="Proteomes" id="UP000198327"/>
    </source>
</evidence>
<feature type="domain" description="PucR C-terminal helix-turn-helix" evidence="2">
    <location>
        <begin position="448"/>
        <end position="504"/>
    </location>
</feature>
<dbReference type="RefSeq" id="WP_089252152.1">
    <property type="nucleotide sequence ID" value="NZ_FZOW01000025.1"/>
</dbReference>
<evidence type="ECO:0000259" key="1">
    <source>
        <dbReference type="Pfam" id="PF07905"/>
    </source>
</evidence>